<sequence>MDILQTKRTRLTTLTTVHPRPHTKKKKKGIYIVSSRAPFFKEERRTWNPITFVGSIKQYSYDKSSKGAAVPVPAGRKGL</sequence>
<protein>
    <submittedName>
        <fullName evidence="1">Uncharacterized protein</fullName>
    </submittedName>
</protein>
<keyword evidence="2" id="KW-1185">Reference proteome</keyword>
<dbReference type="Proteomes" id="UP001234178">
    <property type="component" value="Unassembled WGS sequence"/>
</dbReference>
<proteinExistence type="predicted"/>
<evidence type="ECO:0000313" key="1">
    <source>
        <dbReference type="EMBL" id="KAK4004921.1"/>
    </source>
</evidence>
<organism evidence="1 2">
    <name type="scientific">Daphnia magna</name>
    <dbReference type="NCBI Taxonomy" id="35525"/>
    <lineage>
        <taxon>Eukaryota</taxon>
        <taxon>Metazoa</taxon>
        <taxon>Ecdysozoa</taxon>
        <taxon>Arthropoda</taxon>
        <taxon>Crustacea</taxon>
        <taxon>Branchiopoda</taxon>
        <taxon>Diplostraca</taxon>
        <taxon>Cladocera</taxon>
        <taxon>Anomopoda</taxon>
        <taxon>Daphniidae</taxon>
        <taxon>Daphnia</taxon>
    </lineage>
</organism>
<reference evidence="1 2" key="1">
    <citation type="journal article" date="2023" name="Nucleic Acids Res.">
        <title>The hologenome of Daphnia magna reveals possible DNA methylation and microbiome-mediated evolution of the host genome.</title>
        <authorList>
            <person name="Chaturvedi A."/>
            <person name="Li X."/>
            <person name="Dhandapani V."/>
            <person name="Marshall H."/>
            <person name="Kissane S."/>
            <person name="Cuenca-Cambronero M."/>
            <person name="Asole G."/>
            <person name="Calvet F."/>
            <person name="Ruiz-Romero M."/>
            <person name="Marangio P."/>
            <person name="Guigo R."/>
            <person name="Rago D."/>
            <person name="Mirbahai L."/>
            <person name="Eastwood N."/>
            <person name="Colbourne J.K."/>
            <person name="Zhou J."/>
            <person name="Mallon E."/>
            <person name="Orsini L."/>
        </authorList>
    </citation>
    <scope>NUCLEOTIDE SEQUENCE [LARGE SCALE GENOMIC DNA]</scope>
    <source>
        <strain evidence="1">LRV0_1</strain>
    </source>
</reference>
<name>A0ABQ9YWB6_9CRUS</name>
<evidence type="ECO:0000313" key="2">
    <source>
        <dbReference type="Proteomes" id="UP001234178"/>
    </source>
</evidence>
<dbReference type="EMBL" id="JAOYFB010000001">
    <property type="protein sequence ID" value="KAK4004921.1"/>
    <property type="molecule type" value="Genomic_DNA"/>
</dbReference>
<accession>A0ABQ9YWB6</accession>
<comment type="caution">
    <text evidence="1">The sequence shown here is derived from an EMBL/GenBank/DDBJ whole genome shotgun (WGS) entry which is preliminary data.</text>
</comment>
<gene>
    <name evidence="1" type="ORF">OUZ56_006649</name>
</gene>